<dbReference type="EMBL" id="CABITT030000003">
    <property type="protein sequence ID" value="VVA99772.1"/>
    <property type="molecule type" value="Genomic_DNA"/>
</dbReference>
<comment type="caution">
    <text evidence="1">The sequence shown here is derived from an EMBL/GenBank/DDBJ whole genome shotgun (WGS) entry which is preliminary data.</text>
</comment>
<proteinExistence type="predicted"/>
<accession>A0A565BDN3</accession>
<keyword evidence="2" id="KW-1185">Reference proteome</keyword>
<protein>
    <submittedName>
        <fullName evidence="1">Uncharacterized protein</fullName>
    </submittedName>
</protein>
<organism evidence="1 2">
    <name type="scientific">Arabis nemorensis</name>
    <dbReference type="NCBI Taxonomy" id="586526"/>
    <lineage>
        <taxon>Eukaryota</taxon>
        <taxon>Viridiplantae</taxon>
        <taxon>Streptophyta</taxon>
        <taxon>Embryophyta</taxon>
        <taxon>Tracheophyta</taxon>
        <taxon>Spermatophyta</taxon>
        <taxon>Magnoliopsida</taxon>
        <taxon>eudicotyledons</taxon>
        <taxon>Gunneridae</taxon>
        <taxon>Pentapetalae</taxon>
        <taxon>rosids</taxon>
        <taxon>malvids</taxon>
        <taxon>Brassicales</taxon>
        <taxon>Brassicaceae</taxon>
        <taxon>Arabideae</taxon>
        <taxon>Arabis</taxon>
    </lineage>
</organism>
<name>A0A565BDN3_9BRAS</name>
<evidence type="ECO:0000313" key="2">
    <source>
        <dbReference type="Proteomes" id="UP000489600"/>
    </source>
</evidence>
<sequence>MEVEQGEDLILHKHCKAMICSRRDCVVDVKGYLSKERGLDELELGGSVLNQKFIKTVECSSPKSNLSRFSRKEEEVVKEEE</sequence>
<gene>
    <name evidence="1" type="ORF">ANE_LOCUS10217</name>
</gene>
<reference evidence="1" key="1">
    <citation type="submission" date="2019-07" db="EMBL/GenBank/DDBJ databases">
        <authorList>
            <person name="Dittberner H."/>
        </authorList>
    </citation>
    <scope>NUCLEOTIDE SEQUENCE [LARGE SCALE GENOMIC DNA]</scope>
</reference>
<dbReference type="Proteomes" id="UP000489600">
    <property type="component" value="Unassembled WGS sequence"/>
</dbReference>
<evidence type="ECO:0000313" key="1">
    <source>
        <dbReference type="EMBL" id="VVA99772.1"/>
    </source>
</evidence>
<dbReference type="AlphaFoldDB" id="A0A565BDN3"/>